<dbReference type="InterPro" id="IPR020846">
    <property type="entry name" value="MFS_dom"/>
</dbReference>
<dbReference type="PATRIC" id="fig|1276920.7.peg.910"/>
<comment type="subcellular location">
    <subcellularLocation>
        <location evidence="1">Cell membrane</location>
        <topology evidence="1">Multi-pass membrane protein</topology>
    </subcellularLocation>
</comment>
<gene>
    <name evidence="7" type="ORF">ADIAG_00906</name>
</gene>
<feature type="transmembrane region" description="Helical" evidence="5">
    <location>
        <begin position="332"/>
        <end position="354"/>
    </location>
</feature>
<dbReference type="STRING" id="1276920.ADIAG_00906"/>
<reference evidence="7 8" key="1">
    <citation type="journal article" date="2013" name="Genome Announc.">
        <title>Draft Genome Sequence of Arthrobacter gangotriensis Strain Lz1yT, Isolated from a Penguin Rookery Soil Sample Collected in Antarctica, near the Indian Station Dakshin Gangotri.</title>
        <authorList>
            <person name="Shivaji S."/>
            <person name="Ara S."/>
            <person name="Bandi S."/>
            <person name="Singh A."/>
            <person name="Kumar Pinnaka A."/>
        </authorList>
    </citation>
    <scope>NUCLEOTIDE SEQUENCE [LARGE SCALE GENOMIC DNA]</scope>
    <source>
        <strain evidence="7 8">Lz1y</strain>
    </source>
</reference>
<feature type="transmembrane region" description="Helical" evidence="5">
    <location>
        <begin position="395"/>
        <end position="414"/>
    </location>
</feature>
<keyword evidence="3 5" id="KW-1133">Transmembrane helix</keyword>
<dbReference type="EMBL" id="AOCK01000002">
    <property type="protein sequence ID" value="EMQ99803.1"/>
    <property type="molecule type" value="Genomic_DNA"/>
</dbReference>
<feature type="domain" description="Major facilitator superfamily (MFS) profile" evidence="6">
    <location>
        <begin position="20"/>
        <end position="493"/>
    </location>
</feature>
<name>M7NMS6_9MICC</name>
<sequence>MSDQGPVVEGQVPDPARWRILVVLLVTMFMSLIGVSIVNVVLPSIQSGLGASQSDIQWVLSGYALTFGVVLVAAGRAGDVFGRGALFIAGVVVFTLSSVAAGLAPDPLSLNIARFIQGVGSGLINPQVLGMIQQYFRRRERGRAYGAMGTMVGFSVAIGPLLGGVLIAWLGSETGWRATFLVNVPVGIAVIVLALVWFPRPLFARVPNTVRQPVARAVGEVGAARRSRKIADLDPVGSILLGVGVLALLLPFVQGRQSPWVWWLLPGGLAVIAGWVRWERNYTARGRSPMVDLRLFGIRSFTFGTLIAGLYFVGITSVWVLVAIYVQDGQGFSALDAGLLGLPAALCAAVSSHLAGLRIMEYGRKIVIFGILSALFGLLASIVVIELHAAGYVGLWWLLPTLAFIGIAQGAIIAPNQALTMLEVPESASGSAGGVMQTGQRIGTAVGIAMMTGIFFATLRATAWDTAMSVGLASIAVVVLATLLVALADQRRRTRGTPAPRT</sequence>
<proteinExistence type="predicted"/>
<feature type="transmembrane region" description="Helical" evidence="5">
    <location>
        <begin position="235"/>
        <end position="254"/>
    </location>
</feature>
<dbReference type="PROSITE" id="PS50850">
    <property type="entry name" value="MFS"/>
    <property type="match status" value="1"/>
</dbReference>
<protein>
    <submittedName>
        <fullName evidence="7">EmrB/QacA subfamily drug resistance transporter</fullName>
    </submittedName>
</protein>
<feature type="transmembrane region" description="Helical" evidence="5">
    <location>
        <begin position="366"/>
        <end position="389"/>
    </location>
</feature>
<evidence type="ECO:0000256" key="2">
    <source>
        <dbReference type="ARBA" id="ARBA00022692"/>
    </source>
</evidence>
<organism evidence="7 8">
    <name type="scientific">Paeniglutamicibacter gangotriensis Lz1y</name>
    <dbReference type="NCBI Taxonomy" id="1276920"/>
    <lineage>
        <taxon>Bacteria</taxon>
        <taxon>Bacillati</taxon>
        <taxon>Actinomycetota</taxon>
        <taxon>Actinomycetes</taxon>
        <taxon>Micrococcales</taxon>
        <taxon>Micrococcaceae</taxon>
        <taxon>Paeniglutamicibacter</taxon>
    </lineage>
</organism>
<dbReference type="eggNOG" id="COG2814">
    <property type="taxonomic scope" value="Bacteria"/>
</dbReference>
<evidence type="ECO:0000256" key="4">
    <source>
        <dbReference type="ARBA" id="ARBA00023136"/>
    </source>
</evidence>
<evidence type="ECO:0000259" key="6">
    <source>
        <dbReference type="PROSITE" id="PS50850"/>
    </source>
</evidence>
<dbReference type="Proteomes" id="UP000012015">
    <property type="component" value="Unassembled WGS sequence"/>
</dbReference>
<evidence type="ECO:0000313" key="8">
    <source>
        <dbReference type="Proteomes" id="UP000012015"/>
    </source>
</evidence>
<dbReference type="InterPro" id="IPR011701">
    <property type="entry name" value="MFS"/>
</dbReference>
<feature type="transmembrane region" description="Helical" evidence="5">
    <location>
        <begin position="442"/>
        <end position="461"/>
    </location>
</feature>
<keyword evidence="4 5" id="KW-0472">Membrane</keyword>
<dbReference type="PRINTS" id="PR01036">
    <property type="entry name" value="TCRTETB"/>
</dbReference>
<dbReference type="RefSeq" id="WP_007270110.1">
    <property type="nucleotide sequence ID" value="NZ_AOCK01000002.1"/>
</dbReference>
<feature type="transmembrane region" description="Helical" evidence="5">
    <location>
        <begin position="467"/>
        <end position="488"/>
    </location>
</feature>
<keyword evidence="2 5" id="KW-0812">Transmembrane</keyword>
<feature type="transmembrane region" description="Helical" evidence="5">
    <location>
        <begin position="56"/>
        <end position="74"/>
    </location>
</feature>
<dbReference type="SUPFAM" id="SSF103473">
    <property type="entry name" value="MFS general substrate transporter"/>
    <property type="match status" value="1"/>
</dbReference>
<accession>M7NMS6</accession>
<feature type="transmembrane region" description="Helical" evidence="5">
    <location>
        <begin position="20"/>
        <end position="44"/>
    </location>
</feature>
<feature type="transmembrane region" description="Helical" evidence="5">
    <location>
        <begin position="111"/>
        <end position="132"/>
    </location>
</feature>
<dbReference type="Gene3D" id="1.20.1720.10">
    <property type="entry name" value="Multidrug resistance protein D"/>
    <property type="match status" value="1"/>
</dbReference>
<dbReference type="AlphaFoldDB" id="M7NMS6"/>
<dbReference type="PANTHER" id="PTHR42718">
    <property type="entry name" value="MAJOR FACILITATOR SUPERFAMILY MULTIDRUG TRANSPORTER MFSC"/>
    <property type="match status" value="1"/>
</dbReference>
<dbReference type="CDD" id="cd17321">
    <property type="entry name" value="MFS_MMR_MDR_like"/>
    <property type="match status" value="1"/>
</dbReference>
<evidence type="ECO:0000256" key="3">
    <source>
        <dbReference type="ARBA" id="ARBA00022989"/>
    </source>
</evidence>
<evidence type="ECO:0000313" key="7">
    <source>
        <dbReference type="EMBL" id="EMQ99803.1"/>
    </source>
</evidence>
<feature type="transmembrane region" description="Helical" evidence="5">
    <location>
        <begin position="86"/>
        <end position="105"/>
    </location>
</feature>
<dbReference type="Pfam" id="PF07690">
    <property type="entry name" value="MFS_1"/>
    <property type="match status" value="1"/>
</dbReference>
<dbReference type="GO" id="GO:0005886">
    <property type="term" value="C:plasma membrane"/>
    <property type="evidence" value="ECO:0007669"/>
    <property type="project" value="UniProtKB-SubCell"/>
</dbReference>
<keyword evidence="8" id="KW-1185">Reference proteome</keyword>
<dbReference type="Gene3D" id="1.20.1250.20">
    <property type="entry name" value="MFS general substrate transporter like domains"/>
    <property type="match status" value="1"/>
</dbReference>
<dbReference type="PANTHER" id="PTHR42718:SF39">
    <property type="entry name" value="ACTINORHODIN TRANSPORTER-RELATED"/>
    <property type="match status" value="1"/>
</dbReference>
<feature type="transmembrane region" description="Helical" evidence="5">
    <location>
        <begin position="260"/>
        <end position="278"/>
    </location>
</feature>
<feature type="transmembrane region" description="Helical" evidence="5">
    <location>
        <begin position="144"/>
        <end position="170"/>
    </location>
</feature>
<feature type="transmembrane region" description="Helical" evidence="5">
    <location>
        <begin position="176"/>
        <end position="198"/>
    </location>
</feature>
<evidence type="ECO:0000256" key="1">
    <source>
        <dbReference type="ARBA" id="ARBA00004651"/>
    </source>
</evidence>
<comment type="caution">
    <text evidence="7">The sequence shown here is derived from an EMBL/GenBank/DDBJ whole genome shotgun (WGS) entry which is preliminary data.</text>
</comment>
<dbReference type="GO" id="GO:0022857">
    <property type="term" value="F:transmembrane transporter activity"/>
    <property type="evidence" value="ECO:0007669"/>
    <property type="project" value="InterPro"/>
</dbReference>
<evidence type="ECO:0000256" key="5">
    <source>
        <dbReference type="SAM" id="Phobius"/>
    </source>
</evidence>
<dbReference type="InterPro" id="IPR036259">
    <property type="entry name" value="MFS_trans_sf"/>
</dbReference>
<feature type="transmembrane region" description="Helical" evidence="5">
    <location>
        <begin position="298"/>
        <end position="326"/>
    </location>
</feature>